<dbReference type="EMBL" id="CAWUFR010000062">
    <property type="protein sequence ID" value="CAK6963109.1"/>
    <property type="molecule type" value="Genomic_DNA"/>
</dbReference>
<reference evidence="3 4" key="1">
    <citation type="submission" date="2024-01" db="EMBL/GenBank/DDBJ databases">
        <authorList>
            <person name="Alioto T."/>
            <person name="Alioto T."/>
            <person name="Gomez Garrido J."/>
        </authorList>
    </citation>
    <scope>NUCLEOTIDE SEQUENCE [LARGE SCALE GENOMIC DNA]</scope>
</reference>
<feature type="compositionally biased region" description="Acidic residues" evidence="1">
    <location>
        <begin position="214"/>
        <end position="248"/>
    </location>
</feature>
<dbReference type="PANTHER" id="PTHR23095">
    <property type="entry name" value="PARANEOPLASTIC ANTIGEN"/>
    <property type="match status" value="1"/>
</dbReference>
<accession>A0AAV1NYB7</accession>
<dbReference type="Pfam" id="PF20846">
    <property type="entry name" value="PNMA_N"/>
    <property type="match status" value="1"/>
</dbReference>
<dbReference type="InterPro" id="IPR026523">
    <property type="entry name" value="PNMA"/>
</dbReference>
<evidence type="ECO:0000256" key="1">
    <source>
        <dbReference type="SAM" id="MobiDB-lite"/>
    </source>
</evidence>
<dbReference type="PANTHER" id="PTHR23095:SF51">
    <property type="entry name" value="PARANEOPLASTIC ANTIGEN MA1 HOMOLOG-RELATED"/>
    <property type="match status" value="1"/>
</dbReference>
<gene>
    <name evidence="3" type="ORF">FSCOSCO3_A008366</name>
</gene>
<sequence>MATRAELAAELKRWCRGEGLDEAHVLMVIVSENVEISQIEDTLATINCLGRVRVRGRMFNTGLGRLMVLCECKEELTGVSVPPEVSFPEGGEIWPLVTIDVAPAADEDFNDKLKMLLQAEGLLVRLPKPELDVDLPARPKTRALTTQRWKQTLPEMRQILQDTQDSDSSSDFEYYRLPRSNHASLENLEQKTRDMAQSSAVTQEDENASLQSDEIPEEDSSEEELPNADQELNQDSDPETGSDSEQEDSSERVCKVERLQAKLTELTQLDILALWTVSDRETTDNHQMALRAIEEAQSSSGNITEREREKENPNAVFEALGMLHHFQTVQIGNT</sequence>
<feature type="domain" description="Paraneoplastic antigen Ma-like N-terminal" evidence="2">
    <location>
        <begin position="11"/>
        <end position="90"/>
    </location>
</feature>
<organism evidence="3 4">
    <name type="scientific">Scomber scombrus</name>
    <name type="common">Atlantic mackerel</name>
    <name type="synonym">Scomber vernalis</name>
    <dbReference type="NCBI Taxonomy" id="13677"/>
    <lineage>
        <taxon>Eukaryota</taxon>
        <taxon>Metazoa</taxon>
        <taxon>Chordata</taxon>
        <taxon>Craniata</taxon>
        <taxon>Vertebrata</taxon>
        <taxon>Euteleostomi</taxon>
        <taxon>Actinopterygii</taxon>
        <taxon>Neopterygii</taxon>
        <taxon>Teleostei</taxon>
        <taxon>Neoteleostei</taxon>
        <taxon>Acanthomorphata</taxon>
        <taxon>Pelagiaria</taxon>
        <taxon>Scombriformes</taxon>
        <taxon>Scombridae</taxon>
        <taxon>Scomber</taxon>
    </lineage>
</organism>
<feature type="region of interest" description="Disordered" evidence="1">
    <location>
        <begin position="192"/>
        <end position="252"/>
    </location>
</feature>
<keyword evidence="4" id="KW-1185">Reference proteome</keyword>
<name>A0AAV1NYB7_SCOSC</name>
<proteinExistence type="predicted"/>
<evidence type="ECO:0000313" key="3">
    <source>
        <dbReference type="EMBL" id="CAK6963109.1"/>
    </source>
</evidence>
<dbReference type="InterPro" id="IPR048271">
    <property type="entry name" value="PNMA_N"/>
</dbReference>
<comment type="caution">
    <text evidence="3">The sequence shown here is derived from an EMBL/GenBank/DDBJ whole genome shotgun (WGS) entry which is preliminary data.</text>
</comment>
<dbReference type="AlphaFoldDB" id="A0AAV1NYB7"/>
<evidence type="ECO:0000259" key="2">
    <source>
        <dbReference type="Pfam" id="PF20846"/>
    </source>
</evidence>
<dbReference type="Proteomes" id="UP001314229">
    <property type="component" value="Unassembled WGS sequence"/>
</dbReference>
<evidence type="ECO:0000313" key="4">
    <source>
        <dbReference type="Proteomes" id="UP001314229"/>
    </source>
</evidence>
<protein>
    <submittedName>
        <fullName evidence="3">Uncharacterized protein LOC121912543</fullName>
    </submittedName>
</protein>